<evidence type="ECO:0000313" key="2">
    <source>
        <dbReference type="EMBL" id="GAU09838.1"/>
    </source>
</evidence>
<accession>A0A194AKJ7</accession>
<feature type="compositionally biased region" description="Low complexity" evidence="1">
    <location>
        <begin position="14"/>
        <end position="25"/>
    </location>
</feature>
<evidence type="ECO:0000313" key="3">
    <source>
        <dbReference type="Proteomes" id="UP000095200"/>
    </source>
</evidence>
<dbReference type="EMBL" id="BDFE01000020">
    <property type="protein sequence ID" value="GAU09838.1"/>
    <property type="molecule type" value="Genomic_DNA"/>
</dbReference>
<proteinExistence type="predicted"/>
<sequence>MIVNEKNTAKSLNEQHQQEQQPPEQALATDLPDSEHNQSVTWPVPMKMTRLPHYMQTQKRNCFCNETEIS</sequence>
<feature type="compositionally biased region" description="Polar residues" evidence="1">
    <location>
        <begin position="1"/>
        <end position="12"/>
    </location>
</feature>
<dbReference type="Proteomes" id="UP000095200">
    <property type="component" value="Unassembled WGS sequence"/>
</dbReference>
<comment type="caution">
    <text evidence="2">The sequence shown here is derived from an EMBL/GenBank/DDBJ whole genome shotgun (WGS) entry which is preliminary data.</text>
</comment>
<gene>
    <name evidence="2" type="ORF">DPF_2574</name>
</gene>
<dbReference type="RefSeq" id="WP_069860070.1">
    <property type="nucleotide sequence ID" value="NZ_BDFE01000020.1"/>
</dbReference>
<reference evidence="3" key="1">
    <citation type="submission" date="2016-06" db="EMBL/GenBank/DDBJ databases">
        <title>Draft genome sequence of Desulfoplanes formicivorans strain Pf12B.</title>
        <authorList>
            <person name="Watanabe M."/>
            <person name="Kojima H."/>
            <person name="Fukui M."/>
        </authorList>
    </citation>
    <scope>NUCLEOTIDE SEQUENCE [LARGE SCALE GENOMIC DNA]</scope>
    <source>
        <strain evidence="3">Pf12B</strain>
    </source>
</reference>
<dbReference type="AlphaFoldDB" id="A0A194AKJ7"/>
<name>A0A194AKJ7_9BACT</name>
<protein>
    <submittedName>
        <fullName evidence="2">Uncharacterized protein</fullName>
    </submittedName>
</protein>
<keyword evidence="3" id="KW-1185">Reference proteome</keyword>
<feature type="region of interest" description="Disordered" evidence="1">
    <location>
        <begin position="1"/>
        <end position="40"/>
    </location>
</feature>
<dbReference type="STRING" id="1592317.DPF_2574"/>
<evidence type="ECO:0000256" key="1">
    <source>
        <dbReference type="SAM" id="MobiDB-lite"/>
    </source>
</evidence>
<organism evidence="2 3">
    <name type="scientific">Desulfoplanes formicivorans</name>
    <dbReference type="NCBI Taxonomy" id="1592317"/>
    <lineage>
        <taxon>Bacteria</taxon>
        <taxon>Pseudomonadati</taxon>
        <taxon>Thermodesulfobacteriota</taxon>
        <taxon>Desulfovibrionia</taxon>
        <taxon>Desulfovibrionales</taxon>
        <taxon>Desulfoplanaceae</taxon>
        <taxon>Desulfoplanes</taxon>
    </lineage>
</organism>